<keyword evidence="2" id="KW-1185">Reference proteome</keyword>
<dbReference type="GO" id="GO:0033969">
    <property type="term" value="F:gamma-glutamyl-gamma-aminobutyrate hydrolase activity"/>
    <property type="evidence" value="ECO:0007669"/>
    <property type="project" value="TreeGrafter"/>
</dbReference>
<dbReference type="Proteomes" id="UP000260649">
    <property type="component" value="Unassembled WGS sequence"/>
</dbReference>
<dbReference type="PANTHER" id="PTHR43235">
    <property type="entry name" value="GLUTAMINE AMIDOTRANSFERASE PB2B2.05-RELATED"/>
    <property type="match status" value="1"/>
</dbReference>
<reference evidence="1 2" key="1">
    <citation type="submission" date="2018-07" db="EMBL/GenBank/DDBJ databases">
        <title>GABA Modulating Bacteria of the Human Gut Microbiota.</title>
        <authorList>
            <person name="Strandwitz P."/>
            <person name="Kim K.H."/>
            <person name="Terekhova D."/>
            <person name="Liu J.K."/>
            <person name="Sharma A."/>
            <person name="Levering J."/>
            <person name="Mcdonald D."/>
            <person name="Dietrich D."/>
            <person name="Ramadhar T.R."/>
            <person name="Lekbua A."/>
            <person name="Mroue N."/>
            <person name="Liston C."/>
            <person name="Stewart E.J."/>
            <person name="Dubin M.J."/>
            <person name="Zengler K."/>
            <person name="Knight R."/>
            <person name="Gilbert J.A."/>
            <person name="Clardy J."/>
            <person name="Lewis K."/>
        </authorList>
    </citation>
    <scope>NUCLEOTIDE SEQUENCE [LARGE SCALE GENOMIC DNA]</scope>
    <source>
        <strain evidence="1 2">KLE1738</strain>
    </source>
</reference>
<evidence type="ECO:0000313" key="2">
    <source>
        <dbReference type="Proteomes" id="UP000260649"/>
    </source>
</evidence>
<dbReference type="SUPFAM" id="SSF52317">
    <property type="entry name" value="Class I glutamine amidotransferase-like"/>
    <property type="match status" value="1"/>
</dbReference>
<accession>A0A3E2B757</accession>
<dbReference type="EMBL" id="QQRQ01000001">
    <property type="protein sequence ID" value="RFT07796.1"/>
    <property type="molecule type" value="Genomic_DNA"/>
</dbReference>
<dbReference type="GO" id="GO:0006598">
    <property type="term" value="P:polyamine catabolic process"/>
    <property type="evidence" value="ECO:0007669"/>
    <property type="project" value="TreeGrafter"/>
</dbReference>
<dbReference type="InterPro" id="IPR029062">
    <property type="entry name" value="Class_I_gatase-like"/>
</dbReference>
<organism evidence="1 2">
    <name type="scientific">Evtepia gabavorous</name>
    <dbReference type="NCBI Taxonomy" id="2211183"/>
    <lineage>
        <taxon>Bacteria</taxon>
        <taxon>Bacillati</taxon>
        <taxon>Bacillota</taxon>
        <taxon>Clostridia</taxon>
        <taxon>Eubacteriales</taxon>
        <taxon>Evtepia</taxon>
    </lineage>
</organism>
<dbReference type="GO" id="GO:0005829">
    <property type="term" value="C:cytosol"/>
    <property type="evidence" value="ECO:0007669"/>
    <property type="project" value="TreeGrafter"/>
</dbReference>
<dbReference type="Gene3D" id="3.40.50.880">
    <property type="match status" value="1"/>
</dbReference>
<keyword evidence="1" id="KW-0378">Hydrolase</keyword>
<proteinExistence type="predicted"/>
<gene>
    <name evidence="1" type="ORF">DV520_01310</name>
</gene>
<dbReference type="Pfam" id="PF07722">
    <property type="entry name" value="Peptidase_C26"/>
    <property type="match status" value="1"/>
</dbReference>
<comment type="caution">
    <text evidence="1">The sequence shown here is derived from an EMBL/GenBank/DDBJ whole genome shotgun (WGS) entry which is preliminary data.</text>
</comment>
<dbReference type="OrthoDB" id="9813383at2"/>
<evidence type="ECO:0000313" key="1">
    <source>
        <dbReference type="EMBL" id="RFT07796.1"/>
    </source>
</evidence>
<protein>
    <submittedName>
        <fullName evidence="1">Gamma-glutamyl-gamma-aminobutyrate hydrolase family protein</fullName>
    </submittedName>
</protein>
<dbReference type="PANTHER" id="PTHR43235:SF1">
    <property type="entry name" value="GLUTAMINE AMIDOTRANSFERASE PB2B2.05-RELATED"/>
    <property type="match status" value="1"/>
</dbReference>
<sequence>MNQRRHVLLKPRILISRSPESSGLYEAAVEKAGGEALSFHCPDPEMDFDGLILAGGGDVDPSEFGESDLGSREIDLPRDKVELALVNRCVCENKPILGICRGHQVVNIALGGNIYQDLSPALLEVHAQTSEGKNRTHPVRLSIMTMLGDLYGQEILVNSSHHQANRQFGQGLYATAWDAVGVVEAMQHGSLPIWTVQFHPEQMTGTNGEPDGQKIFDFFLEQCRKFTDK</sequence>
<dbReference type="PROSITE" id="PS51273">
    <property type="entry name" value="GATASE_TYPE_1"/>
    <property type="match status" value="1"/>
</dbReference>
<dbReference type="PRINTS" id="PR00097">
    <property type="entry name" value="ANTSNTHASEII"/>
</dbReference>
<dbReference type="InterPro" id="IPR044668">
    <property type="entry name" value="PuuD-like"/>
</dbReference>
<dbReference type="AlphaFoldDB" id="A0A3E2B757"/>
<dbReference type="InterPro" id="IPR011697">
    <property type="entry name" value="Peptidase_C26"/>
</dbReference>
<name>A0A3E2B757_9FIRM</name>